<reference evidence="1" key="1">
    <citation type="submission" date="2019-03" db="EMBL/GenBank/DDBJ databases">
        <title>Improved annotation for the trematode Fasciola hepatica.</title>
        <authorList>
            <person name="Choi Y.-J."/>
            <person name="Martin J."/>
            <person name="Mitreva M."/>
        </authorList>
    </citation>
    <scope>NUCLEOTIDE SEQUENCE [LARGE SCALE GENOMIC DNA]</scope>
</reference>
<name>A0A4E0QUK3_FASHE</name>
<protein>
    <submittedName>
        <fullName evidence="1">Uncharacterized protein</fullName>
    </submittedName>
</protein>
<gene>
    <name evidence="1" type="ORF">D915_010423</name>
</gene>
<dbReference type="AlphaFoldDB" id="A0A4E0QUK3"/>
<dbReference type="EMBL" id="JXXN02007922">
    <property type="protein sequence ID" value="THD18935.1"/>
    <property type="molecule type" value="Genomic_DNA"/>
</dbReference>
<organism evidence="1 2">
    <name type="scientific">Fasciola hepatica</name>
    <name type="common">Liver fluke</name>
    <dbReference type="NCBI Taxonomy" id="6192"/>
    <lineage>
        <taxon>Eukaryota</taxon>
        <taxon>Metazoa</taxon>
        <taxon>Spiralia</taxon>
        <taxon>Lophotrochozoa</taxon>
        <taxon>Platyhelminthes</taxon>
        <taxon>Trematoda</taxon>
        <taxon>Digenea</taxon>
        <taxon>Plagiorchiida</taxon>
        <taxon>Echinostomata</taxon>
        <taxon>Echinostomatoidea</taxon>
        <taxon>Fasciolidae</taxon>
        <taxon>Fasciola</taxon>
    </lineage>
</organism>
<evidence type="ECO:0000313" key="1">
    <source>
        <dbReference type="EMBL" id="THD18935.1"/>
    </source>
</evidence>
<evidence type="ECO:0000313" key="2">
    <source>
        <dbReference type="Proteomes" id="UP000230066"/>
    </source>
</evidence>
<comment type="caution">
    <text evidence="1">The sequence shown here is derived from an EMBL/GenBank/DDBJ whole genome shotgun (WGS) entry which is preliminary data.</text>
</comment>
<accession>A0A4E0QUK3</accession>
<dbReference type="Proteomes" id="UP000230066">
    <property type="component" value="Unassembled WGS sequence"/>
</dbReference>
<keyword evidence="2" id="KW-1185">Reference proteome</keyword>
<proteinExistence type="predicted"/>
<sequence length="78" mass="8482">MSPKHCSFLVGTSGEQWRGSSSCIRCWLSPSDRDRKARTVCTRRVSQSQTNRLSVSGCGTTTVGAGPRACICHWMFGG</sequence>